<dbReference type="STRING" id="430522.BFS30_15840"/>
<keyword evidence="1" id="KW-1133">Transmembrane helix</keyword>
<dbReference type="PIRSF" id="PIRSF018266">
    <property type="entry name" value="FecR"/>
    <property type="match status" value="1"/>
</dbReference>
<dbReference type="FunFam" id="2.60.120.1440:FF:000001">
    <property type="entry name" value="Putative anti-sigma factor"/>
    <property type="match status" value="1"/>
</dbReference>
<keyword evidence="1" id="KW-0812">Transmembrane</keyword>
<accession>A0A1G9ZH98</accession>
<dbReference type="Pfam" id="PF04773">
    <property type="entry name" value="FecR"/>
    <property type="match status" value="1"/>
</dbReference>
<dbReference type="RefSeq" id="WP_074609916.1">
    <property type="nucleotide sequence ID" value="NZ_FNGY01000006.1"/>
</dbReference>
<evidence type="ECO:0000313" key="5">
    <source>
        <dbReference type="Proteomes" id="UP000183200"/>
    </source>
</evidence>
<dbReference type="EMBL" id="FNGY01000006">
    <property type="protein sequence ID" value="SDN20699.1"/>
    <property type="molecule type" value="Genomic_DNA"/>
</dbReference>
<dbReference type="PANTHER" id="PTHR30273:SF2">
    <property type="entry name" value="PROTEIN FECR"/>
    <property type="match status" value="1"/>
</dbReference>
<gene>
    <name evidence="4" type="ORF">SAMN05421820_106472</name>
</gene>
<dbReference type="Gene3D" id="2.60.120.1440">
    <property type="match status" value="1"/>
</dbReference>
<feature type="transmembrane region" description="Helical" evidence="1">
    <location>
        <begin position="71"/>
        <end position="92"/>
    </location>
</feature>
<organism evidence="4 5">
    <name type="scientific">Pedobacter steynii</name>
    <dbReference type="NCBI Taxonomy" id="430522"/>
    <lineage>
        <taxon>Bacteria</taxon>
        <taxon>Pseudomonadati</taxon>
        <taxon>Bacteroidota</taxon>
        <taxon>Sphingobacteriia</taxon>
        <taxon>Sphingobacteriales</taxon>
        <taxon>Sphingobacteriaceae</taxon>
        <taxon>Pedobacter</taxon>
    </lineage>
</organism>
<dbReference type="Pfam" id="PF16344">
    <property type="entry name" value="FecR_C"/>
    <property type="match status" value="1"/>
</dbReference>
<protein>
    <submittedName>
        <fullName evidence="4">FecR protein</fullName>
    </submittedName>
</protein>
<dbReference type="InterPro" id="IPR006860">
    <property type="entry name" value="FecR"/>
</dbReference>
<dbReference type="Proteomes" id="UP000183200">
    <property type="component" value="Unassembled WGS sequence"/>
</dbReference>
<dbReference type="PANTHER" id="PTHR30273">
    <property type="entry name" value="PERIPLASMIC SIGNAL SENSOR AND SIGMA FACTOR ACTIVATOR FECR-RELATED"/>
    <property type="match status" value="1"/>
</dbReference>
<sequence length="383" mass="42899">MNEQEAQVLIDKYNNGTASPEERAWVDHWYMKEASGKRLTDEEDFEHLNKEIWEGTLKRSGLPEKKAQPKIWPRIAAAAAVLIFIAAGTYFYKTAYLPDAPKKVQQYAQDIPAGGNKAILTLANGEKVILTDVGEGKIAEQAGINISKTAEGQLIYAIDPSSTENANTPVTYNTIETPKGGQYQINLPDGTRVWLNSSSSLKYPTRFVAKERRVELKGEGYFEVARDLGKPFRVRSNQQEVEVLGTHFNVNAYPDENGTRTTLLEGSVKVKESGHLAVLKPGEQSVLKGNRMTVDEVDTEMAIAWKEGYFMFKNASLQTLMRQLSRWYDVEVTYRGEIPPILFSGKVHRNTSLAQTLELLSFSKVNFKIEGKKMSIISPSVKK</sequence>
<reference evidence="5" key="1">
    <citation type="submission" date="2016-10" db="EMBL/GenBank/DDBJ databases">
        <authorList>
            <person name="Varghese N."/>
            <person name="Submissions S."/>
        </authorList>
    </citation>
    <scope>NUCLEOTIDE SEQUENCE [LARGE SCALE GENOMIC DNA]</scope>
    <source>
        <strain evidence="5">DSM 19110</strain>
    </source>
</reference>
<evidence type="ECO:0000259" key="3">
    <source>
        <dbReference type="Pfam" id="PF16344"/>
    </source>
</evidence>
<feature type="domain" description="FecR protein" evidence="2">
    <location>
        <begin position="174"/>
        <end position="269"/>
    </location>
</feature>
<dbReference type="InterPro" id="IPR012373">
    <property type="entry name" value="Ferrdict_sens_TM"/>
</dbReference>
<feature type="domain" description="Protein FecR C-terminal" evidence="3">
    <location>
        <begin position="309"/>
        <end position="374"/>
    </location>
</feature>
<dbReference type="AlphaFoldDB" id="A0A1G9ZH98"/>
<proteinExistence type="predicted"/>
<dbReference type="InterPro" id="IPR032508">
    <property type="entry name" value="FecR_C"/>
</dbReference>
<name>A0A1G9ZH98_9SPHI</name>
<keyword evidence="5" id="KW-1185">Reference proteome</keyword>
<keyword evidence="1" id="KW-0472">Membrane</keyword>
<dbReference type="OrthoDB" id="1099963at2"/>
<dbReference type="Gene3D" id="3.55.50.30">
    <property type="match status" value="1"/>
</dbReference>
<evidence type="ECO:0000256" key="1">
    <source>
        <dbReference type="SAM" id="Phobius"/>
    </source>
</evidence>
<evidence type="ECO:0000313" key="4">
    <source>
        <dbReference type="EMBL" id="SDN20699.1"/>
    </source>
</evidence>
<evidence type="ECO:0000259" key="2">
    <source>
        <dbReference type="Pfam" id="PF04773"/>
    </source>
</evidence>
<dbReference type="GO" id="GO:0016989">
    <property type="term" value="F:sigma factor antagonist activity"/>
    <property type="evidence" value="ECO:0007669"/>
    <property type="project" value="TreeGrafter"/>
</dbReference>